<feature type="non-terminal residue" evidence="2">
    <location>
        <position position="99"/>
    </location>
</feature>
<dbReference type="Proteomes" id="UP000006039">
    <property type="component" value="Unassembled WGS sequence"/>
</dbReference>
<reference evidence="3" key="5">
    <citation type="submission" date="2018-04" db="UniProtKB">
        <authorList>
            <consortium name="EnsemblFungi"/>
        </authorList>
    </citation>
    <scope>IDENTIFICATION</scope>
    <source>
        <strain evidence="3">R3-111a-1</strain>
    </source>
</reference>
<keyword evidence="1" id="KW-0812">Transmembrane</keyword>
<dbReference type="VEuPathDB" id="FungiDB:GGTG_08244"/>
<gene>
    <name evidence="3" type="primary">20348702</name>
    <name evidence="2" type="ORF">GGTG_08244</name>
</gene>
<evidence type="ECO:0000256" key="1">
    <source>
        <dbReference type="SAM" id="Phobius"/>
    </source>
</evidence>
<accession>J8R2D0</accession>
<dbReference type="RefSeq" id="XP_009224347.1">
    <property type="nucleotide sequence ID" value="XM_009226083.1"/>
</dbReference>
<dbReference type="GeneID" id="20348702"/>
<keyword evidence="4" id="KW-1185">Reference proteome</keyword>
<feature type="transmembrane region" description="Helical" evidence="1">
    <location>
        <begin position="17"/>
        <end position="35"/>
    </location>
</feature>
<reference evidence="2" key="3">
    <citation type="submission" date="2010-09" db="EMBL/GenBank/DDBJ databases">
        <title>Annotation of Gaeumannomyces graminis var. tritici R3-111a-1.</title>
        <authorList>
            <consortium name="The Broad Institute Genome Sequencing Platform"/>
            <person name="Ma L.-J."/>
            <person name="Dead R."/>
            <person name="Young S.K."/>
            <person name="Zeng Q."/>
            <person name="Gargeya S."/>
            <person name="Fitzgerald M."/>
            <person name="Haas B."/>
            <person name="Abouelleil A."/>
            <person name="Alvarado L."/>
            <person name="Arachchi H.M."/>
            <person name="Berlin A."/>
            <person name="Brown A."/>
            <person name="Chapman S.B."/>
            <person name="Chen Z."/>
            <person name="Dunbar C."/>
            <person name="Freedman E."/>
            <person name="Gearin G."/>
            <person name="Gellesch M."/>
            <person name="Goldberg J."/>
            <person name="Griggs A."/>
            <person name="Gujja S."/>
            <person name="Heiman D."/>
            <person name="Howarth C."/>
            <person name="Larson L."/>
            <person name="Lui A."/>
            <person name="MacDonald P.J.P."/>
            <person name="Mehta T."/>
            <person name="Montmayeur A."/>
            <person name="Murphy C."/>
            <person name="Neiman D."/>
            <person name="Pearson M."/>
            <person name="Priest M."/>
            <person name="Roberts A."/>
            <person name="Saif S."/>
            <person name="Shea T."/>
            <person name="Shenoy N."/>
            <person name="Sisk P."/>
            <person name="Stolte C."/>
            <person name="Sykes S."/>
            <person name="Yandava C."/>
            <person name="Wortman J."/>
            <person name="Nusbaum C."/>
            <person name="Birren B."/>
        </authorList>
    </citation>
    <scope>NUCLEOTIDE SEQUENCE</scope>
    <source>
        <strain evidence="2">R3-111a-1</strain>
    </source>
</reference>
<sequence length="99" mass="11363">RMRILSRAISSTRLKNAKLFLLLFYFTTAIFNYLHKLKTRNKALKAFEADRTSSKPAIPALIKTIAPKRESIRKRLKAKPIPVSTPNLLSPFLLARRNV</sequence>
<dbReference type="EnsemblFungi" id="EJT74403">
    <property type="protein sequence ID" value="EJT74403"/>
    <property type="gene ID" value="GGTG_08244"/>
</dbReference>
<proteinExistence type="predicted"/>
<dbReference type="EMBL" id="GL385398">
    <property type="protein sequence ID" value="EJT74403.1"/>
    <property type="molecule type" value="Genomic_DNA"/>
</dbReference>
<evidence type="ECO:0000313" key="4">
    <source>
        <dbReference type="Proteomes" id="UP000006039"/>
    </source>
</evidence>
<keyword evidence="1" id="KW-1133">Transmembrane helix</keyword>
<evidence type="ECO:0000313" key="2">
    <source>
        <dbReference type="EMBL" id="EJT74403.1"/>
    </source>
</evidence>
<name>J8R2D0_GAET3</name>
<reference evidence="2" key="2">
    <citation type="submission" date="2010-07" db="EMBL/GenBank/DDBJ databases">
        <authorList>
            <consortium name="The Broad Institute Genome Sequencing Platform"/>
            <consortium name="Broad Institute Genome Sequencing Center for Infectious Disease"/>
            <person name="Ma L.-J."/>
            <person name="Dead R."/>
            <person name="Young S."/>
            <person name="Zeng Q."/>
            <person name="Koehrsen M."/>
            <person name="Alvarado L."/>
            <person name="Berlin A."/>
            <person name="Chapman S.B."/>
            <person name="Chen Z."/>
            <person name="Freedman E."/>
            <person name="Gellesch M."/>
            <person name="Goldberg J."/>
            <person name="Griggs A."/>
            <person name="Gujja S."/>
            <person name="Heilman E.R."/>
            <person name="Heiman D."/>
            <person name="Hepburn T."/>
            <person name="Howarth C."/>
            <person name="Jen D."/>
            <person name="Larson L."/>
            <person name="Mehta T."/>
            <person name="Neiman D."/>
            <person name="Pearson M."/>
            <person name="Roberts A."/>
            <person name="Saif S."/>
            <person name="Shea T."/>
            <person name="Shenoy N."/>
            <person name="Sisk P."/>
            <person name="Stolte C."/>
            <person name="Sykes S."/>
            <person name="Walk T."/>
            <person name="White J."/>
            <person name="Yandava C."/>
            <person name="Haas B."/>
            <person name="Nusbaum C."/>
            <person name="Birren B."/>
        </authorList>
    </citation>
    <scope>NUCLEOTIDE SEQUENCE</scope>
    <source>
        <strain evidence="2">R3-111a-1</strain>
    </source>
</reference>
<protein>
    <submittedName>
        <fullName evidence="2 3">Uncharacterized protein</fullName>
    </submittedName>
</protein>
<dbReference type="AlphaFoldDB" id="J8R2D0"/>
<reference evidence="3" key="4">
    <citation type="journal article" date="2015" name="G3 (Bethesda)">
        <title>Genome sequences of three phytopathogenic species of the Magnaporthaceae family of fungi.</title>
        <authorList>
            <person name="Okagaki L.H."/>
            <person name="Nunes C.C."/>
            <person name="Sailsbery J."/>
            <person name="Clay B."/>
            <person name="Brown D."/>
            <person name="John T."/>
            <person name="Oh Y."/>
            <person name="Young N."/>
            <person name="Fitzgerald M."/>
            <person name="Haas B.J."/>
            <person name="Zeng Q."/>
            <person name="Young S."/>
            <person name="Adiconis X."/>
            <person name="Fan L."/>
            <person name="Levin J.Z."/>
            <person name="Mitchell T.K."/>
            <person name="Okubara P.A."/>
            <person name="Farman M.L."/>
            <person name="Kohn L.M."/>
            <person name="Birren B."/>
            <person name="Ma L.-J."/>
            <person name="Dean R.A."/>
        </authorList>
    </citation>
    <scope>NUCLEOTIDE SEQUENCE</scope>
    <source>
        <strain evidence="3">R3-111a-1</strain>
    </source>
</reference>
<organism evidence="2">
    <name type="scientific">Gaeumannomyces tritici (strain R3-111a-1)</name>
    <name type="common">Wheat and barley take-all root rot fungus</name>
    <name type="synonym">Gaeumannomyces graminis var. tritici</name>
    <dbReference type="NCBI Taxonomy" id="644352"/>
    <lineage>
        <taxon>Eukaryota</taxon>
        <taxon>Fungi</taxon>
        <taxon>Dikarya</taxon>
        <taxon>Ascomycota</taxon>
        <taxon>Pezizomycotina</taxon>
        <taxon>Sordariomycetes</taxon>
        <taxon>Sordariomycetidae</taxon>
        <taxon>Magnaporthales</taxon>
        <taxon>Magnaporthaceae</taxon>
        <taxon>Gaeumannomyces</taxon>
    </lineage>
</organism>
<evidence type="ECO:0000313" key="3">
    <source>
        <dbReference type="EnsemblFungi" id="EJT74403"/>
    </source>
</evidence>
<reference evidence="4" key="1">
    <citation type="submission" date="2010-07" db="EMBL/GenBank/DDBJ databases">
        <title>The genome sequence of Gaeumannomyces graminis var. tritici strain R3-111a-1.</title>
        <authorList>
            <consortium name="The Broad Institute Genome Sequencing Platform"/>
            <person name="Ma L.-J."/>
            <person name="Dead R."/>
            <person name="Young S."/>
            <person name="Zeng Q."/>
            <person name="Koehrsen M."/>
            <person name="Alvarado L."/>
            <person name="Berlin A."/>
            <person name="Chapman S.B."/>
            <person name="Chen Z."/>
            <person name="Freedman E."/>
            <person name="Gellesch M."/>
            <person name="Goldberg J."/>
            <person name="Griggs A."/>
            <person name="Gujja S."/>
            <person name="Heilman E.R."/>
            <person name="Heiman D."/>
            <person name="Hepburn T."/>
            <person name="Howarth C."/>
            <person name="Jen D."/>
            <person name="Larson L."/>
            <person name="Mehta T."/>
            <person name="Neiman D."/>
            <person name="Pearson M."/>
            <person name="Roberts A."/>
            <person name="Saif S."/>
            <person name="Shea T."/>
            <person name="Shenoy N."/>
            <person name="Sisk P."/>
            <person name="Stolte C."/>
            <person name="Sykes S."/>
            <person name="Walk T."/>
            <person name="White J."/>
            <person name="Yandava C."/>
            <person name="Haas B."/>
            <person name="Nusbaum C."/>
            <person name="Birren B."/>
        </authorList>
    </citation>
    <scope>NUCLEOTIDE SEQUENCE [LARGE SCALE GENOMIC DNA]</scope>
    <source>
        <strain evidence="4">R3-111a-1</strain>
    </source>
</reference>
<keyword evidence="1" id="KW-0472">Membrane</keyword>